<evidence type="ECO:0000256" key="1">
    <source>
        <dbReference type="ARBA" id="ARBA00022741"/>
    </source>
</evidence>
<evidence type="ECO:0008006" key="5">
    <source>
        <dbReference type="Google" id="ProtNLM"/>
    </source>
</evidence>
<organism evidence="3 4">
    <name type="scientific">Paenibacillus elgii</name>
    <dbReference type="NCBI Taxonomy" id="189691"/>
    <lineage>
        <taxon>Bacteria</taxon>
        <taxon>Bacillati</taxon>
        <taxon>Bacillota</taxon>
        <taxon>Bacilli</taxon>
        <taxon>Bacillales</taxon>
        <taxon>Paenibacillaceae</taxon>
        <taxon>Paenibacillus</taxon>
    </lineage>
</organism>
<sequence length="102" mass="11471">MLEILAEINLLEEADGGMKRDGYSGMMPSFRVNDELIMCEILAADNEVFHRGKTYLATIRLPYGEIFSHIIVPNYTFELNYGSRTVGKGTVMNITQPKAKPN</sequence>
<comment type="caution">
    <text evidence="3">The sequence shown here is derived from an EMBL/GenBank/DDBJ whole genome shotgun (WGS) entry which is preliminary data.</text>
</comment>
<dbReference type="AlphaFoldDB" id="A0A163WDL2"/>
<keyword evidence="4" id="KW-1185">Reference proteome</keyword>
<keyword evidence="2" id="KW-0342">GTP-binding</keyword>
<dbReference type="EMBL" id="LQRA01000068">
    <property type="protein sequence ID" value="KZE76200.1"/>
    <property type="molecule type" value="Genomic_DNA"/>
</dbReference>
<dbReference type="OrthoDB" id="2645031at2"/>
<dbReference type="Gene3D" id="2.40.30.10">
    <property type="entry name" value="Translation factors"/>
    <property type="match status" value="1"/>
</dbReference>
<dbReference type="Proteomes" id="UP000076563">
    <property type="component" value="Unassembled WGS sequence"/>
</dbReference>
<dbReference type="GO" id="GO:0005525">
    <property type="term" value="F:GTP binding"/>
    <property type="evidence" value="ECO:0007669"/>
    <property type="project" value="UniProtKB-KW"/>
</dbReference>
<name>A0A163WDL2_9BACL</name>
<evidence type="ECO:0000256" key="2">
    <source>
        <dbReference type="ARBA" id="ARBA00023134"/>
    </source>
</evidence>
<proteinExistence type="predicted"/>
<reference evidence="4" key="1">
    <citation type="submission" date="2016-01" db="EMBL/GenBank/DDBJ databases">
        <title>Draft genome of Chromobacterium sp. F49.</title>
        <authorList>
            <person name="Hong K.W."/>
        </authorList>
    </citation>
    <scope>NUCLEOTIDE SEQUENCE [LARGE SCALE GENOMIC DNA]</scope>
    <source>
        <strain evidence="4">M63</strain>
    </source>
</reference>
<dbReference type="SUPFAM" id="SSF50465">
    <property type="entry name" value="EF-Tu/eEF-1alpha/eIF2-gamma C-terminal domain"/>
    <property type="match status" value="1"/>
</dbReference>
<accession>A0A163WDL2</accession>
<keyword evidence="1" id="KW-0547">Nucleotide-binding</keyword>
<dbReference type="InterPro" id="IPR009001">
    <property type="entry name" value="Transl_elong_EF1A/Init_IF2_C"/>
</dbReference>
<gene>
    <name evidence="3" type="ORF">AV654_23880</name>
</gene>
<protein>
    <recommendedName>
        <fullName evidence="5">Translation elongation factor EFTu/EF1A C-terminal domain-containing protein</fullName>
    </recommendedName>
</protein>
<evidence type="ECO:0000313" key="3">
    <source>
        <dbReference type="EMBL" id="KZE76200.1"/>
    </source>
</evidence>
<evidence type="ECO:0000313" key="4">
    <source>
        <dbReference type="Proteomes" id="UP000076563"/>
    </source>
</evidence>
<dbReference type="RefSeq" id="WP_063184319.1">
    <property type="nucleotide sequence ID" value="NZ_LQRA01000068.1"/>
</dbReference>